<evidence type="ECO:0000256" key="1">
    <source>
        <dbReference type="SAM" id="SignalP"/>
    </source>
</evidence>
<evidence type="ECO:0000313" key="4">
    <source>
        <dbReference type="Proteomes" id="UP000223749"/>
    </source>
</evidence>
<dbReference type="RefSeq" id="WP_099441046.1">
    <property type="nucleotide sequence ID" value="NZ_CP024091.1"/>
</dbReference>
<dbReference type="KEGG" id="pgs:CPT03_08080"/>
<feature type="chain" id="PRO_5013897842" description="Type IX secretion system protein PorV domain-containing protein" evidence="1">
    <location>
        <begin position="25"/>
        <end position="388"/>
    </location>
</feature>
<keyword evidence="1" id="KW-0732">Signal</keyword>
<dbReference type="InterPro" id="IPR045741">
    <property type="entry name" value="PorV"/>
</dbReference>
<organism evidence="3 4">
    <name type="scientific">Pedobacter ginsengisoli</name>
    <dbReference type="NCBI Taxonomy" id="363852"/>
    <lineage>
        <taxon>Bacteria</taxon>
        <taxon>Pseudomonadati</taxon>
        <taxon>Bacteroidota</taxon>
        <taxon>Sphingobacteriia</taxon>
        <taxon>Sphingobacteriales</taxon>
        <taxon>Sphingobacteriaceae</taxon>
        <taxon>Pedobacter</taxon>
    </lineage>
</organism>
<dbReference type="NCBIfam" id="NF033709">
    <property type="entry name" value="PorV_fam"/>
    <property type="match status" value="1"/>
</dbReference>
<name>A0A2D1UC54_9SPHI</name>
<evidence type="ECO:0000313" key="3">
    <source>
        <dbReference type="EMBL" id="ATP59176.1"/>
    </source>
</evidence>
<proteinExistence type="predicted"/>
<dbReference type="AlphaFoldDB" id="A0A2D1UC54"/>
<evidence type="ECO:0000259" key="2">
    <source>
        <dbReference type="Pfam" id="PF19572"/>
    </source>
</evidence>
<dbReference type="OrthoDB" id="9758448at2"/>
<dbReference type="Gene3D" id="2.40.160.60">
    <property type="entry name" value="Outer membrane protein transport protein (OMPP1/FadL/TodX)"/>
    <property type="match status" value="1"/>
</dbReference>
<protein>
    <recommendedName>
        <fullName evidence="2">Type IX secretion system protein PorV domain-containing protein</fullName>
    </recommendedName>
</protein>
<dbReference type="NCBIfam" id="NF033710">
    <property type="entry name" value="T9SS_OM_PorV"/>
    <property type="match status" value="1"/>
</dbReference>
<gene>
    <name evidence="3" type="ORF">CPT03_08080</name>
</gene>
<dbReference type="InterPro" id="IPR047799">
    <property type="entry name" value="T9SS_OM_PorV"/>
</dbReference>
<sequence>MKTNIYLAASLLVCLVCWYQNSFAQQDNRVVQSGAAFLMLSADARNSGVAEAGTGLGVDANSLYINPAKITFGEMMSISASYTPWMKQLSKDSHLGYLSAFRQLNNREAIGLSVKYLDLGSISFRDESGALIEQYKASEFSIDASYARKFGETFGMALTARYFRSDIGRGTYNNLELTPTDAFAADISVYSNRELQNGQYSRTFSWGINLSNIGTKLKYSDSQTTFLPMNLRLGAGYNFYAAPESRLTLLLDVNKLMVPTPPRYKKDINGNFTNEIEKGKDPNRSVTSALFTSLFDAPGGFKEELSEFTIAGGLEFSYYNRFFIRTGYFYEDPEKGNRQHFATGIGLNVHPIRIDVSYVFPTEDRYVLRNSMRFTLCFTPGASKLSGN</sequence>
<reference evidence="3 4" key="1">
    <citation type="submission" date="2017-10" db="EMBL/GenBank/DDBJ databases">
        <title>Whole genome of Pedobacter ginsengisoli T01R-27 isolated from tomato rhizosphere.</title>
        <authorList>
            <person name="Weon H.-Y."/>
            <person name="Lee S.A."/>
            <person name="Sang M.K."/>
            <person name="Song J."/>
        </authorList>
    </citation>
    <scope>NUCLEOTIDE SEQUENCE [LARGE SCALE GENOMIC DNA]</scope>
    <source>
        <strain evidence="3 4">T01R-27</strain>
    </source>
</reference>
<keyword evidence="4" id="KW-1185">Reference proteome</keyword>
<dbReference type="EMBL" id="CP024091">
    <property type="protein sequence ID" value="ATP59176.1"/>
    <property type="molecule type" value="Genomic_DNA"/>
</dbReference>
<feature type="domain" description="Type IX secretion system protein PorV" evidence="2">
    <location>
        <begin position="24"/>
        <end position="262"/>
    </location>
</feature>
<accession>A0A2D1UC54</accession>
<dbReference type="Pfam" id="PF19572">
    <property type="entry name" value="PorV"/>
    <property type="match status" value="1"/>
</dbReference>
<dbReference type="SUPFAM" id="SSF56935">
    <property type="entry name" value="Porins"/>
    <property type="match status" value="1"/>
</dbReference>
<dbReference type="Proteomes" id="UP000223749">
    <property type="component" value="Chromosome"/>
</dbReference>
<feature type="signal peptide" evidence="1">
    <location>
        <begin position="1"/>
        <end position="24"/>
    </location>
</feature>